<feature type="compositionally biased region" description="Basic and acidic residues" evidence="1">
    <location>
        <begin position="65"/>
        <end position="74"/>
    </location>
</feature>
<proteinExistence type="predicted"/>
<feature type="compositionally biased region" description="Basic residues" evidence="1">
    <location>
        <begin position="954"/>
        <end position="966"/>
    </location>
</feature>
<accession>A0A5C3KL67</accession>
<dbReference type="EMBL" id="ML210284">
    <property type="protein sequence ID" value="TFK20892.1"/>
    <property type="molecule type" value="Genomic_DNA"/>
</dbReference>
<evidence type="ECO:0000313" key="2">
    <source>
        <dbReference type="EMBL" id="TFK20892.1"/>
    </source>
</evidence>
<name>A0A5C3KL67_COPMA</name>
<dbReference type="Gene3D" id="1.25.40.10">
    <property type="entry name" value="Tetratricopeptide repeat domain"/>
    <property type="match status" value="1"/>
</dbReference>
<evidence type="ECO:0000256" key="1">
    <source>
        <dbReference type="SAM" id="MobiDB-lite"/>
    </source>
</evidence>
<feature type="region of interest" description="Disordered" evidence="1">
    <location>
        <begin position="855"/>
        <end position="966"/>
    </location>
</feature>
<dbReference type="Proteomes" id="UP000307440">
    <property type="component" value="Unassembled WGS sequence"/>
</dbReference>
<reference evidence="2 3" key="1">
    <citation type="journal article" date="2019" name="Nat. Ecol. Evol.">
        <title>Megaphylogeny resolves global patterns of mushroom evolution.</title>
        <authorList>
            <person name="Varga T."/>
            <person name="Krizsan K."/>
            <person name="Foldi C."/>
            <person name="Dima B."/>
            <person name="Sanchez-Garcia M."/>
            <person name="Sanchez-Ramirez S."/>
            <person name="Szollosi G.J."/>
            <person name="Szarkandi J.G."/>
            <person name="Papp V."/>
            <person name="Albert L."/>
            <person name="Andreopoulos W."/>
            <person name="Angelini C."/>
            <person name="Antonin V."/>
            <person name="Barry K.W."/>
            <person name="Bougher N.L."/>
            <person name="Buchanan P."/>
            <person name="Buyck B."/>
            <person name="Bense V."/>
            <person name="Catcheside P."/>
            <person name="Chovatia M."/>
            <person name="Cooper J."/>
            <person name="Damon W."/>
            <person name="Desjardin D."/>
            <person name="Finy P."/>
            <person name="Geml J."/>
            <person name="Haridas S."/>
            <person name="Hughes K."/>
            <person name="Justo A."/>
            <person name="Karasinski D."/>
            <person name="Kautmanova I."/>
            <person name="Kiss B."/>
            <person name="Kocsube S."/>
            <person name="Kotiranta H."/>
            <person name="LaButti K.M."/>
            <person name="Lechner B.E."/>
            <person name="Liimatainen K."/>
            <person name="Lipzen A."/>
            <person name="Lukacs Z."/>
            <person name="Mihaltcheva S."/>
            <person name="Morgado L.N."/>
            <person name="Niskanen T."/>
            <person name="Noordeloos M.E."/>
            <person name="Ohm R.A."/>
            <person name="Ortiz-Santana B."/>
            <person name="Ovrebo C."/>
            <person name="Racz N."/>
            <person name="Riley R."/>
            <person name="Savchenko A."/>
            <person name="Shiryaev A."/>
            <person name="Soop K."/>
            <person name="Spirin V."/>
            <person name="Szebenyi C."/>
            <person name="Tomsovsky M."/>
            <person name="Tulloss R.E."/>
            <person name="Uehling J."/>
            <person name="Grigoriev I.V."/>
            <person name="Vagvolgyi C."/>
            <person name="Papp T."/>
            <person name="Martin F.M."/>
            <person name="Miettinen O."/>
            <person name="Hibbett D.S."/>
            <person name="Nagy L.G."/>
        </authorList>
    </citation>
    <scope>NUCLEOTIDE SEQUENCE [LARGE SCALE GENOMIC DNA]</scope>
    <source>
        <strain evidence="2 3">CBS 121175</strain>
    </source>
</reference>
<feature type="region of interest" description="Disordered" evidence="1">
    <location>
        <begin position="53"/>
        <end position="162"/>
    </location>
</feature>
<feature type="region of interest" description="Disordered" evidence="1">
    <location>
        <begin position="1"/>
        <end position="35"/>
    </location>
</feature>
<dbReference type="OrthoDB" id="3030604at2759"/>
<dbReference type="AlphaFoldDB" id="A0A5C3KL67"/>
<protein>
    <recommendedName>
        <fullName evidence="4">TPR-like protein</fullName>
    </recommendedName>
</protein>
<gene>
    <name evidence="2" type="ORF">FA15DRAFT_673072</name>
</gene>
<feature type="compositionally biased region" description="Polar residues" evidence="1">
    <location>
        <begin position="930"/>
        <end position="948"/>
    </location>
</feature>
<keyword evidence="3" id="KW-1185">Reference proteome</keyword>
<organism evidence="2 3">
    <name type="scientific">Coprinopsis marcescibilis</name>
    <name type="common">Agaric fungus</name>
    <name type="synonym">Psathyrella marcescibilis</name>
    <dbReference type="NCBI Taxonomy" id="230819"/>
    <lineage>
        <taxon>Eukaryota</taxon>
        <taxon>Fungi</taxon>
        <taxon>Dikarya</taxon>
        <taxon>Basidiomycota</taxon>
        <taxon>Agaricomycotina</taxon>
        <taxon>Agaricomycetes</taxon>
        <taxon>Agaricomycetidae</taxon>
        <taxon>Agaricales</taxon>
        <taxon>Agaricineae</taxon>
        <taxon>Psathyrellaceae</taxon>
        <taxon>Coprinopsis</taxon>
    </lineage>
</organism>
<evidence type="ECO:0008006" key="4">
    <source>
        <dbReference type="Google" id="ProtNLM"/>
    </source>
</evidence>
<dbReference type="Pfam" id="PF13374">
    <property type="entry name" value="TPR_10"/>
    <property type="match status" value="2"/>
</dbReference>
<sequence length="966" mass="107937">MSQRRRRSSSQNREDQRPQMHAGQPRYSSEQKGKGRDMIYSLATCLDRAPMSSDRSTLFMDDNPYADHGEHESGRLVTGGARRISPSPKASAPTRVSTSAHPFPLVRPTNGADKVQKPRAQEPNMPAGFRVPQLSISRSPAPDEAPRPNQSTRINTPAFGGSVPSLRASSPHWSIPVYERQLMPKALGYPLAVPTGLRIGDVCYLASNGKFQKAFNITVPIELPHYFSVLHPPLSIPDICKYQDFAPKSHIASRSLQQVRDDSAFAGLAFRCDLDSEAAVLVFPQGAVTTELIDVSRFRDFIAANATNWVRYQQELEASLGERVELRLVTSTLTAPFWANAVVCSDAKTGSVLKFAETKTVDGRNAYAWDTRGFARAAVNASDSWNPASRDDCTSVKCFSITPRRQMNTVDPQAGDGLKSRDPCTVLNKKMLSMNPRANIVASHDQDWCAVLRDTDVQFPDDSEILRRVFERHDILCEEDVAFLQWKSTEKAESTPEDLMKEIDQLRASLDGMGEEDAPRRSNALHAISTNIVNYVRSVGKHKKKHWEVLLTVAINNAKEEVALLTAKQKLTASSLHLLASTYLTAFEKTDDLKLLDQAISTYRKALAVDPKHQDSMADLATSLWSRYGRYKQQKDLDELIELYKALLFSRPVNHPDEVKWLNSIGMGMWERYRRSNDRADMDAAVAYLRRASRSYPTPCDPYTLSNLGNALLARSRHRHDIFDLNEALLHYRNALLSVSPLHPGRSAFLSNLADALLDRYDRTSDLADLNEAVRAYEKTLELPSPHHRDRVTCTLLFANALQTRFRKTFDIDDLKLSIKKYHEAKRRSGPSHPSYAKVSEQLLLAEQEQSRLDTLTRTPSLPPLSPQSPRSGHSITPAPKSPISRNGNGHGPTKSDWMAQHQLPPPSSLTSNASKFRIVRPPMKKPYSRSKTSSPTSDTEGGSTTPGSPRLPPRARRHHTLGHLP</sequence>
<dbReference type="STRING" id="230819.A0A5C3KL67"/>
<dbReference type="SUPFAM" id="SSF48452">
    <property type="entry name" value="TPR-like"/>
    <property type="match status" value="1"/>
</dbReference>
<dbReference type="InterPro" id="IPR011990">
    <property type="entry name" value="TPR-like_helical_dom_sf"/>
</dbReference>
<evidence type="ECO:0000313" key="3">
    <source>
        <dbReference type="Proteomes" id="UP000307440"/>
    </source>
</evidence>